<dbReference type="EMBL" id="CAJHNJ030000112">
    <property type="protein sequence ID" value="CAG9135741.1"/>
    <property type="molecule type" value="Genomic_DNA"/>
</dbReference>
<dbReference type="Proteomes" id="UP000653454">
    <property type="component" value="Unassembled WGS sequence"/>
</dbReference>
<keyword evidence="3 6" id="KW-0812">Transmembrane</keyword>
<dbReference type="InterPro" id="IPR019397">
    <property type="entry name" value="Uncharacterised_TMEM39"/>
</dbReference>
<dbReference type="AlphaFoldDB" id="A0A8S4G7U6"/>
<comment type="caution">
    <text evidence="7">The sequence shown here is derived from an EMBL/GenBank/DDBJ whole genome shotgun (WGS) entry which is preliminary data.</text>
</comment>
<dbReference type="PANTHER" id="PTHR12995">
    <property type="entry name" value="FI21814P1"/>
    <property type="match status" value="1"/>
</dbReference>
<evidence type="ECO:0000256" key="1">
    <source>
        <dbReference type="ARBA" id="ARBA00004141"/>
    </source>
</evidence>
<evidence type="ECO:0000313" key="7">
    <source>
        <dbReference type="EMBL" id="CAG9135741.1"/>
    </source>
</evidence>
<feature type="transmembrane region" description="Helical" evidence="6">
    <location>
        <begin position="436"/>
        <end position="455"/>
    </location>
</feature>
<evidence type="ECO:0000256" key="6">
    <source>
        <dbReference type="SAM" id="Phobius"/>
    </source>
</evidence>
<sequence length="481" mass="54222">MSCTENESGPFVVFFLPAVVGCLTILLAKRWANSQVVSGSSTAVSRRRKIIKDPLIKRPLPPIALKMLPPGSKKANGVTKKGFIGGDEELMQKRVSQPARVSPSSSPSAASDVKYTEGPVAPKHIPFPVIPHDGELLFEFMTLVFTLLAAALQFLNLYRTVWWLPHSHTNQAMNFYLIDIHLVSFIVAILSRRFLLSLTMAILRSFLNPKFLPHATVASRMFILGVILGVLAWCTYFIALKYPLMKLFYLCYPAIIYFLLFGFRATPFLALDTGGARSLHSCSSDQRQVRAEVEMFRQDFNYRLNMILFNSVCGAYYTSFVPCCFAQSYLYYSVSLTSQQTGFVWGALFCRLGAALLPARYCDVAHRAALHQAPSSDSPSPSSWCGARLWAPDPSHDRFYAVFKNPSTLLCVFLCLQLALIFVQLCLLFSNIPWHGYLAIFLLLFMNYYTMFKLVRDYIVAWKVYKAESMIQEKNINAPVT</sequence>
<evidence type="ECO:0000313" key="8">
    <source>
        <dbReference type="Proteomes" id="UP000653454"/>
    </source>
</evidence>
<evidence type="ECO:0000256" key="2">
    <source>
        <dbReference type="ARBA" id="ARBA00010737"/>
    </source>
</evidence>
<keyword evidence="4 6" id="KW-1133">Transmembrane helix</keyword>
<feature type="transmembrane region" description="Helical" evidence="6">
    <location>
        <begin position="244"/>
        <end position="263"/>
    </location>
</feature>
<feature type="transmembrane region" description="Helical" evidence="6">
    <location>
        <begin position="12"/>
        <end position="28"/>
    </location>
</feature>
<feature type="transmembrane region" description="Helical" evidence="6">
    <location>
        <begin position="342"/>
        <end position="362"/>
    </location>
</feature>
<keyword evidence="8" id="KW-1185">Reference proteome</keyword>
<protein>
    <submittedName>
        <fullName evidence="7">(diamondback moth) hypothetical protein</fullName>
    </submittedName>
</protein>
<comment type="similarity">
    <text evidence="2">Belongs to the TMEM39 family.</text>
</comment>
<dbReference type="Pfam" id="PF10271">
    <property type="entry name" value="Tmp39"/>
    <property type="match status" value="3"/>
</dbReference>
<feature type="transmembrane region" description="Helical" evidence="6">
    <location>
        <begin position="408"/>
        <end position="430"/>
    </location>
</feature>
<comment type="subcellular location">
    <subcellularLocation>
        <location evidence="1">Membrane</location>
        <topology evidence="1">Multi-pass membrane protein</topology>
    </subcellularLocation>
</comment>
<reference evidence="7" key="1">
    <citation type="submission" date="2020-11" db="EMBL/GenBank/DDBJ databases">
        <authorList>
            <person name="Whiteford S."/>
        </authorList>
    </citation>
    <scope>NUCLEOTIDE SEQUENCE</scope>
</reference>
<evidence type="ECO:0000256" key="5">
    <source>
        <dbReference type="ARBA" id="ARBA00023136"/>
    </source>
</evidence>
<proteinExistence type="inferred from homology"/>
<feature type="transmembrane region" description="Helical" evidence="6">
    <location>
        <begin position="175"/>
        <end position="196"/>
    </location>
</feature>
<keyword evidence="5 6" id="KW-0472">Membrane</keyword>
<feature type="transmembrane region" description="Helical" evidence="6">
    <location>
        <begin position="307"/>
        <end position="330"/>
    </location>
</feature>
<dbReference type="PANTHER" id="PTHR12995:SF4">
    <property type="entry name" value="FI21814P1"/>
    <property type="match status" value="1"/>
</dbReference>
<dbReference type="GO" id="GO:0016020">
    <property type="term" value="C:membrane"/>
    <property type="evidence" value="ECO:0007669"/>
    <property type="project" value="UniProtKB-SubCell"/>
</dbReference>
<feature type="transmembrane region" description="Helical" evidence="6">
    <location>
        <begin position="136"/>
        <end position="155"/>
    </location>
</feature>
<feature type="transmembrane region" description="Helical" evidence="6">
    <location>
        <begin position="217"/>
        <end position="238"/>
    </location>
</feature>
<name>A0A8S4G7U6_PLUXY</name>
<gene>
    <name evidence="7" type="ORF">PLXY2_LOCUS13992</name>
</gene>
<evidence type="ECO:0000256" key="3">
    <source>
        <dbReference type="ARBA" id="ARBA00022692"/>
    </source>
</evidence>
<evidence type="ECO:0000256" key="4">
    <source>
        <dbReference type="ARBA" id="ARBA00022989"/>
    </source>
</evidence>
<accession>A0A8S4G7U6</accession>
<organism evidence="7 8">
    <name type="scientific">Plutella xylostella</name>
    <name type="common">Diamondback moth</name>
    <name type="synonym">Plutella maculipennis</name>
    <dbReference type="NCBI Taxonomy" id="51655"/>
    <lineage>
        <taxon>Eukaryota</taxon>
        <taxon>Metazoa</taxon>
        <taxon>Ecdysozoa</taxon>
        <taxon>Arthropoda</taxon>
        <taxon>Hexapoda</taxon>
        <taxon>Insecta</taxon>
        <taxon>Pterygota</taxon>
        <taxon>Neoptera</taxon>
        <taxon>Endopterygota</taxon>
        <taxon>Lepidoptera</taxon>
        <taxon>Glossata</taxon>
        <taxon>Ditrysia</taxon>
        <taxon>Yponomeutoidea</taxon>
        <taxon>Plutellidae</taxon>
        <taxon>Plutella</taxon>
    </lineage>
</organism>